<feature type="compositionally biased region" description="Basic and acidic residues" evidence="1">
    <location>
        <begin position="1"/>
        <end position="19"/>
    </location>
</feature>
<dbReference type="EMBL" id="JBBPFD010000004">
    <property type="protein sequence ID" value="KAK7930126.1"/>
    <property type="molecule type" value="Genomic_DNA"/>
</dbReference>
<reference evidence="3" key="1">
    <citation type="submission" date="2024-04" db="EMBL/GenBank/DDBJ databases">
        <title>Salinicola lusitanus LLJ914,a marine bacterium isolated from the Okinawa Trough.</title>
        <authorList>
            <person name="Li J."/>
        </authorList>
    </citation>
    <scope>NUCLEOTIDE SEQUENCE [LARGE SCALE GENOMIC DNA]</scope>
</reference>
<gene>
    <name evidence="2" type="ORF">WMY93_006521</name>
</gene>
<feature type="region of interest" description="Disordered" evidence="1">
    <location>
        <begin position="1"/>
        <end position="87"/>
    </location>
</feature>
<proteinExistence type="predicted"/>
<sequence>MFNEDTHVDPEEPGWERKTIQFSTAQKKKGVPQRQEMGAVTTGSERESGTQAEDSHSTSLLSSPLPRPLPSASPLCTGRHAAESPEV</sequence>
<feature type="compositionally biased region" description="Basic and acidic residues" evidence="1">
    <location>
        <begin position="44"/>
        <end position="56"/>
    </location>
</feature>
<keyword evidence="3" id="KW-1185">Reference proteome</keyword>
<evidence type="ECO:0000313" key="2">
    <source>
        <dbReference type="EMBL" id="KAK7930126.1"/>
    </source>
</evidence>
<protein>
    <submittedName>
        <fullName evidence="2">Uncharacterized protein</fullName>
    </submittedName>
</protein>
<accession>A0AAW0PMP9</accession>
<name>A0AAW0PMP9_9GOBI</name>
<dbReference type="AlphaFoldDB" id="A0AAW0PMP9"/>
<evidence type="ECO:0000313" key="3">
    <source>
        <dbReference type="Proteomes" id="UP001460270"/>
    </source>
</evidence>
<dbReference type="Proteomes" id="UP001460270">
    <property type="component" value="Unassembled WGS sequence"/>
</dbReference>
<evidence type="ECO:0000256" key="1">
    <source>
        <dbReference type="SAM" id="MobiDB-lite"/>
    </source>
</evidence>
<comment type="caution">
    <text evidence="2">The sequence shown here is derived from an EMBL/GenBank/DDBJ whole genome shotgun (WGS) entry which is preliminary data.</text>
</comment>
<organism evidence="2 3">
    <name type="scientific">Mugilogobius chulae</name>
    <name type="common">yellowstripe goby</name>
    <dbReference type="NCBI Taxonomy" id="88201"/>
    <lineage>
        <taxon>Eukaryota</taxon>
        <taxon>Metazoa</taxon>
        <taxon>Chordata</taxon>
        <taxon>Craniata</taxon>
        <taxon>Vertebrata</taxon>
        <taxon>Euteleostomi</taxon>
        <taxon>Actinopterygii</taxon>
        <taxon>Neopterygii</taxon>
        <taxon>Teleostei</taxon>
        <taxon>Neoteleostei</taxon>
        <taxon>Acanthomorphata</taxon>
        <taxon>Gobiaria</taxon>
        <taxon>Gobiiformes</taxon>
        <taxon>Gobioidei</taxon>
        <taxon>Gobiidae</taxon>
        <taxon>Gobionellinae</taxon>
        <taxon>Mugilogobius</taxon>
    </lineage>
</organism>